<evidence type="ECO:0000256" key="6">
    <source>
        <dbReference type="SAM" id="Phobius"/>
    </source>
</evidence>
<dbReference type="GO" id="GO:0005783">
    <property type="term" value="C:endoplasmic reticulum"/>
    <property type="evidence" value="ECO:0007669"/>
    <property type="project" value="TreeGrafter"/>
</dbReference>
<feature type="transmembrane region" description="Helical" evidence="6">
    <location>
        <begin position="73"/>
        <end position="90"/>
    </location>
</feature>
<proteinExistence type="predicted"/>
<dbReference type="Pfam" id="PF03547">
    <property type="entry name" value="Mem_trans"/>
    <property type="match status" value="1"/>
</dbReference>
<feature type="transmembrane region" description="Helical" evidence="6">
    <location>
        <begin position="96"/>
        <end position="117"/>
    </location>
</feature>
<feature type="compositionally biased region" description="Basic residues" evidence="5">
    <location>
        <begin position="506"/>
        <end position="516"/>
    </location>
</feature>
<feature type="transmembrane region" description="Helical" evidence="6">
    <location>
        <begin position="351"/>
        <end position="372"/>
    </location>
</feature>
<feature type="region of interest" description="Disordered" evidence="5">
    <location>
        <begin position="421"/>
        <end position="493"/>
    </location>
</feature>
<dbReference type="STRING" id="1684307.A0A316U3N5"/>
<evidence type="ECO:0000256" key="2">
    <source>
        <dbReference type="ARBA" id="ARBA00022692"/>
    </source>
</evidence>
<dbReference type="GeneID" id="37014440"/>
<accession>A0A316U3N5</accession>
<dbReference type="InterPro" id="IPR004776">
    <property type="entry name" value="Mem_transp_PIN-like"/>
</dbReference>
<protein>
    <recommendedName>
        <fullName evidence="9">Auxin efflux carrier</fullName>
    </recommendedName>
</protein>
<dbReference type="GO" id="GO:0055085">
    <property type="term" value="P:transmembrane transport"/>
    <property type="evidence" value="ECO:0007669"/>
    <property type="project" value="InterPro"/>
</dbReference>
<sequence>MAHFLSNRAADAASNVLVNDHTSAGAPVWELIKVTAASITEVVILSAVGYVLARRGIIDKKTQTKINKMNVSFFTPALLFSKVAFSLNPHRLAELFIVPIGFVMVTFVSTAAAWTLSGVTRLSKAQRNFAIACAISPNSNSLPVALMQALVMEVPQLHWDEEGEPEDTVDGMLGRALTYLVLFSTLGMFLRWSVGASLLSTVEDDEEGIEEDRQIASGTVPQQVPTGRIVHFDGADDAEANAATNGIPSIQVQHPSEDGTSRLPPEPLTDGGDPPIPRSPASQARSGPPAWARSFPNSPSASRPGSVYRDDEDADSDVPPLRLPPPSGWTKFRRFTSAIFYKVIIVPAKTINSFMTAPLWAATASLVVAMIQPLQRFLGAVSPLVGALQTAGACSIPLTMVVLGAYFIEEKSAVGEMNKADERARQAEGNARVEPTAEPEQPLPAHRPVDKSASPAYPWMKQPWQRRGSGGGATVESGVTTDDEDAGGASGLHATHERHTWPMSRLRRSASDRRRRAAEMTPVEKLKAHKATMERRTIFVAIISRMLITPLILIPAIAWYAIATHSNVVDDPVFITSACLIVGSPPALTLAQITSQKATGNSGFERLISRTIFVSYAIFAAPTTIVLVLAALLIAQND</sequence>
<keyword evidence="4 6" id="KW-0472">Membrane</keyword>
<evidence type="ECO:0000313" key="7">
    <source>
        <dbReference type="EMBL" id="PWN19899.1"/>
    </source>
</evidence>
<dbReference type="AlphaFoldDB" id="A0A316U3N5"/>
<dbReference type="PANTHER" id="PTHR31794:SF2">
    <property type="entry name" value="AUXIN EFFLUX TRANSPORTER FAMILY PROTEIN (EUROFUNG)"/>
    <property type="match status" value="1"/>
</dbReference>
<keyword evidence="2 6" id="KW-0812">Transmembrane</keyword>
<feature type="region of interest" description="Disordered" evidence="5">
    <location>
        <begin position="249"/>
        <end position="325"/>
    </location>
</feature>
<dbReference type="GO" id="GO:0016020">
    <property type="term" value="C:membrane"/>
    <property type="evidence" value="ECO:0007669"/>
    <property type="project" value="UniProtKB-SubCell"/>
</dbReference>
<evidence type="ECO:0000256" key="3">
    <source>
        <dbReference type="ARBA" id="ARBA00022989"/>
    </source>
</evidence>
<feature type="compositionally biased region" description="Polar residues" evidence="5">
    <location>
        <begin position="216"/>
        <end position="225"/>
    </location>
</feature>
<feature type="transmembrane region" description="Helical" evidence="6">
    <location>
        <begin position="31"/>
        <end position="53"/>
    </location>
</feature>
<feature type="region of interest" description="Disordered" evidence="5">
    <location>
        <begin position="205"/>
        <end position="227"/>
    </location>
</feature>
<dbReference type="EMBL" id="KZ819329">
    <property type="protein sequence ID" value="PWN19899.1"/>
    <property type="molecule type" value="Genomic_DNA"/>
</dbReference>
<evidence type="ECO:0000256" key="4">
    <source>
        <dbReference type="ARBA" id="ARBA00023136"/>
    </source>
</evidence>
<feature type="transmembrane region" description="Helical" evidence="6">
    <location>
        <begin position="613"/>
        <end position="635"/>
    </location>
</feature>
<dbReference type="PANTHER" id="PTHR31794">
    <property type="entry name" value="AUXIN EFFLUX TRANSPORTER FAMILY PROTEIN (EUROFUNG)"/>
    <property type="match status" value="1"/>
</dbReference>
<name>A0A316U3N5_9BASI</name>
<feature type="transmembrane region" description="Helical" evidence="6">
    <location>
        <begin position="537"/>
        <end position="562"/>
    </location>
</feature>
<feature type="transmembrane region" description="Helical" evidence="6">
    <location>
        <begin position="574"/>
        <end position="593"/>
    </location>
</feature>
<organism evidence="7 8">
    <name type="scientific">Pseudomicrostroma glucosiphilum</name>
    <dbReference type="NCBI Taxonomy" id="1684307"/>
    <lineage>
        <taxon>Eukaryota</taxon>
        <taxon>Fungi</taxon>
        <taxon>Dikarya</taxon>
        <taxon>Basidiomycota</taxon>
        <taxon>Ustilaginomycotina</taxon>
        <taxon>Exobasidiomycetes</taxon>
        <taxon>Microstromatales</taxon>
        <taxon>Microstromatales incertae sedis</taxon>
        <taxon>Pseudomicrostroma</taxon>
    </lineage>
</organism>
<keyword evidence="3 6" id="KW-1133">Transmembrane helix</keyword>
<feature type="region of interest" description="Disordered" evidence="5">
    <location>
        <begin position="506"/>
        <end position="527"/>
    </location>
</feature>
<evidence type="ECO:0000313" key="8">
    <source>
        <dbReference type="Proteomes" id="UP000245942"/>
    </source>
</evidence>
<evidence type="ECO:0008006" key="9">
    <source>
        <dbReference type="Google" id="ProtNLM"/>
    </source>
</evidence>
<reference evidence="7 8" key="1">
    <citation type="journal article" date="2018" name="Mol. Biol. Evol.">
        <title>Broad Genomic Sampling Reveals a Smut Pathogenic Ancestry of the Fungal Clade Ustilaginomycotina.</title>
        <authorList>
            <person name="Kijpornyongpan T."/>
            <person name="Mondo S.J."/>
            <person name="Barry K."/>
            <person name="Sandor L."/>
            <person name="Lee J."/>
            <person name="Lipzen A."/>
            <person name="Pangilinan J."/>
            <person name="LaButti K."/>
            <person name="Hainaut M."/>
            <person name="Henrissat B."/>
            <person name="Grigoriev I.V."/>
            <person name="Spatafora J.W."/>
            <person name="Aime M.C."/>
        </authorList>
    </citation>
    <scope>NUCLEOTIDE SEQUENCE [LARGE SCALE GENOMIC DNA]</scope>
    <source>
        <strain evidence="7 8">MCA 4718</strain>
    </source>
</reference>
<comment type="subcellular location">
    <subcellularLocation>
        <location evidence="1">Membrane</location>
        <topology evidence="1">Multi-pass membrane protein</topology>
    </subcellularLocation>
</comment>
<keyword evidence="8" id="KW-1185">Reference proteome</keyword>
<evidence type="ECO:0000256" key="1">
    <source>
        <dbReference type="ARBA" id="ARBA00004141"/>
    </source>
</evidence>
<dbReference type="OrthoDB" id="2499604at2759"/>
<feature type="transmembrane region" description="Helical" evidence="6">
    <location>
        <begin position="129"/>
        <end position="152"/>
    </location>
</feature>
<evidence type="ECO:0000256" key="5">
    <source>
        <dbReference type="SAM" id="MobiDB-lite"/>
    </source>
</evidence>
<dbReference type="Proteomes" id="UP000245942">
    <property type="component" value="Unassembled WGS sequence"/>
</dbReference>
<feature type="transmembrane region" description="Helical" evidence="6">
    <location>
        <begin position="384"/>
        <end position="408"/>
    </location>
</feature>
<gene>
    <name evidence="7" type="ORF">BCV69DRAFT_283429</name>
</gene>
<feature type="transmembrane region" description="Helical" evidence="6">
    <location>
        <begin position="172"/>
        <end position="190"/>
    </location>
</feature>
<dbReference type="RefSeq" id="XP_025347059.1">
    <property type="nucleotide sequence ID" value="XM_025492706.1"/>
</dbReference>